<dbReference type="Proteomes" id="UP001501102">
    <property type="component" value="Unassembled WGS sequence"/>
</dbReference>
<evidence type="ECO:0000313" key="1">
    <source>
        <dbReference type="EMBL" id="GAA2924093.1"/>
    </source>
</evidence>
<proteinExistence type="predicted"/>
<reference evidence="2" key="1">
    <citation type="journal article" date="2019" name="Int. J. Syst. Evol. Microbiol.">
        <title>The Global Catalogue of Microorganisms (GCM) 10K type strain sequencing project: providing services to taxonomists for standard genome sequencing and annotation.</title>
        <authorList>
            <consortium name="The Broad Institute Genomics Platform"/>
            <consortium name="The Broad Institute Genome Sequencing Center for Infectious Disease"/>
            <person name="Wu L."/>
            <person name="Ma J."/>
        </authorList>
    </citation>
    <scope>NUCLEOTIDE SEQUENCE [LARGE SCALE GENOMIC DNA]</scope>
    <source>
        <strain evidence="2">JCM 4087</strain>
    </source>
</reference>
<sequence>MGWGAENPEPAPGRYDFESLDERVALMRATGAVPVLTCAAPPTG</sequence>
<dbReference type="SUPFAM" id="SSF51445">
    <property type="entry name" value="(Trans)glycosidases"/>
    <property type="match status" value="1"/>
</dbReference>
<dbReference type="EMBL" id="BAAAXZ010000077">
    <property type="protein sequence ID" value="GAA2924093.1"/>
    <property type="molecule type" value="Genomic_DNA"/>
</dbReference>
<organism evidence="1 2">
    <name type="scientific">Streptomyces thioluteus</name>
    <dbReference type="NCBI Taxonomy" id="66431"/>
    <lineage>
        <taxon>Bacteria</taxon>
        <taxon>Bacillati</taxon>
        <taxon>Actinomycetota</taxon>
        <taxon>Actinomycetes</taxon>
        <taxon>Kitasatosporales</taxon>
        <taxon>Streptomycetaceae</taxon>
        <taxon>Streptomyces</taxon>
    </lineage>
</organism>
<protein>
    <submittedName>
        <fullName evidence="1">Uncharacterized protein</fullName>
    </submittedName>
</protein>
<comment type="caution">
    <text evidence="1">The sequence shown here is derived from an EMBL/GenBank/DDBJ whole genome shotgun (WGS) entry which is preliminary data.</text>
</comment>
<keyword evidence="2" id="KW-1185">Reference proteome</keyword>
<accession>A0ABP6J759</accession>
<name>A0ABP6J759_STRTU</name>
<evidence type="ECO:0000313" key="2">
    <source>
        <dbReference type="Proteomes" id="UP001501102"/>
    </source>
</evidence>
<dbReference type="InterPro" id="IPR017853">
    <property type="entry name" value="GH"/>
</dbReference>
<gene>
    <name evidence="1" type="ORF">GCM10020221_20110</name>
</gene>